<dbReference type="PANTHER" id="PTHR42678">
    <property type="entry name" value="AMIDASE"/>
    <property type="match status" value="1"/>
</dbReference>
<dbReference type="InterPro" id="IPR023631">
    <property type="entry name" value="Amidase_dom"/>
</dbReference>
<dbReference type="Gene3D" id="3.90.1300.10">
    <property type="entry name" value="Amidase signature (AS) domain"/>
    <property type="match status" value="1"/>
</dbReference>
<dbReference type="Proteomes" id="UP001369815">
    <property type="component" value="Unassembled WGS sequence"/>
</dbReference>
<dbReference type="PANTHER" id="PTHR42678:SF34">
    <property type="entry name" value="OS04G0183300 PROTEIN"/>
    <property type="match status" value="1"/>
</dbReference>
<reference evidence="2 3" key="1">
    <citation type="journal article" date="2024" name="Front Chem Biol">
        <title>Unveiling the potential of Daldinia eschscholtzii MFLUCC 19-0629 through bioactivity and bioinformatics studies for enhanced sustainable agriculture production.</title>
        <authorList>
            <person name="Brooks S."/>
            <person name="Weaver J.A."/>
            <person name="Klomchit A."/>
            <person name="Alharthi S.A."/>
            <person name="Onlamun T."/>
            <person name="Nurani R."/>
            <person name="Vong T.K."/>
            <person name="Alberti F."/>
            <person name="Greco C."/>
        </authorList>
    </citation>
    <scope>NUCLEOTIDE SEQUENCE [LARGE SCALE GENOMIC DNA]</scope>
    <source>
        <strain evidence="2">MFLUCC 19-0629</strain>
    </source>
</reference>
<dbReference type="InterPro" id="IPR036928">
    <property type="entry name" value="AS_sf"/>
</dbReference>
<dbReference type="Pfam" id="PF01425">
    <property type="entry name" value="Amidase"/>
    <property type="match status" value="1"/>
</dbReference>
<dbReference type="SUPFAM" id="SSF75304">
    <property type="entry name" value="Amidase signature (AS) enzymes"/>
    <property type="match status" value="1"/>
</dbReference>
<comment type="caution">
    <text evidence="2">The sequence shown here is derived from an EMBL/GenBank/DDBJ whole genome shotgun (WGS) entry which is preliminary data.</text>
</comment>
<keyword evidence="3" id="KW-1185">Reference proteome</keyword>
<feature type="domain" description="Amidase" evidence="1">
    <location>
        <begin position="78"/>
        <end position="468"/>
    </location>
</feature>
<evidence type="ECO:0000313" key="3">
    <source>
        <dbReference type="Proteomes" id="UP001369815"/>
    </source>
</evidence>
<dbReference type="EMBL" id="JBANMG010000005">
    <property type="protein sequence ID" value="KAK6953331.1"/>
    <property type="molecule type" value="Genomic_DNA"/>
</dbReference>
<dbReference type="AlphaFoldDB" id="A0AAX6MMB9"/>
<organism evidence="2 3">
    <name type="scientific">Daldinia eschscholtzii</name>
    <dbReference type="NCBI Taxonomy" id="292717"/>
    <lineage>
        <taxon>Eukaryota</taxon>
        <taxon>Fungi</taxon>
        <taxon>Dikarya</taxon>
        <taxon>Ascomycota</taxon>
        <taxon>Pezizomycotina</taxon>
        <taxon>Sordariomycetes</taxon>
        <taxon>Xylariomycetidae</taxon>
        <taxon>Xylariales</taxon>
        <taxon>Hypoxylaceae</taxon>
        <taxon>Daldinia</taxon>
    </lineage>
</organism>
<gene>
    <name evidence="2" type="ORF">Daesc_005634</name>
</gene>
<accession>A0AAX6MMB9</accession>
<name>A0AAX6MMB9_9PEZI</name>
<proteinExistence type="predicted"/>
<evidence type="ECO:0000313" key="2">
    <source>
        <dbReference type="EMBL" id="KAK6953331.1"/>
    </source>
</evidence>
<protein>
    <recommendedName>
        <fullName evidence="1">Amidase domain-containing protein</fullName>
    </recommendedName>
</protein>
<sequence length="496" mass="54161">MLLQLDASGFQEKLERKEFNSQALVSFILEHIESHNTKGLNLRAMTFLAPKDKLLKRAKILDQERAKGKCRATSPDLGLNTSAGSHAVLKAGVIRNAPIVDKLIEKGAIIIGKTNLSEFCAFKGEGLIDGFSPVGKQTISPYVYEGLNLEEGELSPSSPGGSSTGSAVSVSAGFALIGIGTETDGSVAQPSSRQALYALKPTLGSINAEGCWRVSKTRDIPGVMAKSTGDIANILDILIDPTLGDLKNPSLFRFPPSLWTPSDEAIKQHDGAYINAISTIRQSGAVVKYPVRLTPPAELSLNGEWTLATVMSYEHEAVANDFLKHYTHKEAGIRTLADIIQFNKENQTLGLPKDAPNQSWLIDAVENRPTEEAYRKAIEHMTRVAKEEGLKKTMKDYGLDVVVAPMDSPICSLSCASGRDVIRIIWATTNTIIGYPIATVPLGRYKLKGELSRPFGLAILAEEHQESVLIRFMSAFESVFREREIPERLLGRNIKY</sequence>
<evidence type="ECO:0000259" key="1">
    <source>
        <dbReference type="Pfam" id="PF01425"/>
    </source>
</evidence>